<dbReference type="InterPro" id="IPR051398">
    <property type="entry name" value="Polysacch_Deacetylase"/>
</dbReference>
<proteinExistence type="predicted"/>
<organism evidence="1 2">
    <name type="scientific">Endozoicomonas montiporae</name>
    <dbReference type="NCBI Taxonomy" id="1027273"/>
    <lineage>
        <taxon>Bacteria</taxon>
        <taxon>Pseudomonadati</taxon>
        <taxon>Pseudomonadota</taxon>
        <taxon>Gammaproteobacteria</taxon>
        <taxon>Oceanospirillales</taxon>
        <taxon>Endozoicomonadaceae</taxon>
        <taxon>Endozoicomonas</taxon>
    </lineage>
</organism>
<dbReference type="AlphaFoldDB" id="A0A081N0E6"/>
<keyword evidence="2" id="KW-1185">Reference proteome</keyword>
<comment type="caution">
    <text evidence="1">The sequence shown here is derived from an EMBL/GenBank/DDBJ whole genome shotgun (WGS) entry which is preliminary data.</text>
</comment>
<dbReference type="eggNOG" id="COG0726">
    <property type="taxonomic scope" value="Bacteria"/>
</dbReference>
<protein>
    <submittedName>
        <fullName evidence="1">Polysaccharide deacetylase</fullName>
    </submittedName>
</protein>
<reference evidence="1 2" key="1">
    <citation type="submission" date="2014-06" db="EMBL/GenBank/DDBJ databases">
        <title>Whole Genome Sequences of Three Symbiotic Endozoicomonas Bacteria.</title>
        <authorList>
            <person name="Neave M.J."/>
            <person name="Apprill A."/>
            <person name="Voolstra C.R."/>
        </authorList>
    </citation>
    <scope>NUCLEOTIDE SEQUENCE [LARGE SCALE GENOMIC DNA]</scope>
    <source>
        <strain evidence="1 2">LMG 24815</strain>
    </source>
</reference>
<dbReference type="SUPFAM" id="SSF88713">
    <property type="entry name" value="Glycoside hydrolase/deacetylase"/>
    <property type="match status" value="1"/>
</dbReference>
<dbReference type="EMBL" id="JOKG01000005">
    <property type="protein sequence ID" value="KEQ11919.1"/>
    <property type="molecule type" value="Genomic_DNA"/>
</dbReference>
<dbReference type="PANTHER" id="PTHR34216">
    <property type="match status" value="1"/>
</dbReference>
<accession>A0A081N0E6</accession>
<gene>
    <name evidence="1" type="ORF">GZ77_22685</name>
</gene>
<dbReference type="Proteomes" id="UP000028006">
    <property type="component" value="Unassembled WGS sequence"/>
</dbReference>
<name>A0A081N0E6_9GAMM</name>
<evidence type="ECO:0000313" key="1">
    <source>
        <dbReference type="EMBL" id="KEQ11919.1"/>
    </source>
</evidence>
<dbReference type="PANTHER" id="PTHR34216:SF3">
    <property type="entry name" value="POLY-BETA-1,6-N-ACETYL-D-GLUCOSAMINE N-DEACETYLASE"/>
    <property type="match status" value="1"/>
</dbReference>
<evidence type="ECO:0000313" key="2">
    <source>
        <dbReference type="Proteomes" id="UP000028006"/>
    </source>
</evidence>
<dbReference type="InterPro" id="IPR011330">
    <property type="entry name" value="Glyco_hydro/deAcase_b/a-brl"/>
</dbReference>
<dbReference type="Gene3D" id="3.20.20.370">
    <property type="entry name" value="Glycoside hydrolase/deacetylase"/>
    <property type="match status" value="1"/>
</dbReference>
<sequence>MQGLRNILFKGLVRSGATRAASYFHRHHVTILCFHSISLEDEHRFWPGVFVSKDKLTELLDYLQQSHYNVISLQEAERHLRGEVTYQYPVVITIDDGWFSSVSSLLPVLSCYQFPATLYVTTYYCNHQIPVVNVLLQYWLWKKPAKSLDVEYDGKRFEFTGDKAAIVRSVEQTISAFTDQQKMQFLKAIAASLNVDGRDITSRRFHNANYSEIAAAASSPLVDIQLHTHTHRLPNDDAGIEREVQVNKNTLSEQLKIDSGLDHFCYPSGIWSPEQIPYLEQLGIKTATTLDEGLNSRQEHLLKLKRNLIMDSRSLDQLRVTMSGTLDVMRRLKKKVRA</sequence>
<dbReference type="RefSeq" id="WP_034879061.1">
    <property type="nucleotide sequence ID" value="NZ_JOKG01000005.1"/>
</dbReference>
<dbReference type="GO" id="GO:0005975">
    <property type="term" value="P:carbohydrate metabolic process"/>
    <property type="evidence" value="ECO:0007669"/>
    <property type="project" value="InterPro"/>
</dbReference>